<dbReference type="Pfam" id="PF26425">
    <property type="entry name" value="PIN_halo"/>
    <property type="match status" value="1"/>
</dbReference>
<reference evidence="1" key="1">
    <citation type="submission" date="2021-06" db="EMBL/GenBank/DDBJ databases">
        <title>Halomicroarcula sp. F24A a new haloarchaeum isolated from saline soil.</title>
        <authorList>
            <person name="Duran-Viseras A."/>
            <person name="Sanchez-Porro C."/>
            <person name="Ventosa A."/>
        </authorList>
    </citation>
    <scope>NUCLEOTIDE SEQUENCE</scope>
    <source>
        <strain evidence="1">F24A</strain>
    </source>
</reference>
<evidence type="ECO:0000313" key="2">
    <source>
        <dbReference type="Proteomes" id="UP000783863"/>
    </source>
</evidence>
<accession>A0A8J7YGN5</accession>
<evidence type="ECO:0000313" key="1">
    <source>
        <dbReference type="EMBL" id="MBX0305600.1"/>
    </source>
</evidence>
<dbReference type="Proteomes" id="UP000783863">
    <property type="component" value="Unassembled WGS sequence"/>
</dbReference>
<evidence type="ECO:0008006" key="3">
    <source>
        <dbReference type="Google" id="ProtNLM"/>
    </source>
</evidence>
<proteinExistence type="predicted"/>
<dbReference type="EMBL" id="RKLQ01000005">
    <property type="protein sequence ID" value="MBX0305600.1"/>
    <property type="molecule type" value="Genomic_DNA"/>
</dbReference>
<organism evidence="1 2">
    <name type="scientific">Haloarcula salinisoli</name>
    <dbReference type="NCBI Taxonomy" id="2487746"/>
    <lineage>
        <taxon>Archaea</taxon>
        <taxon>Methanobacteriati</taxon>
        <taxon>Methanobacteriota</taxon>
        <taxon>Stenosarchaea group</taxon>
        <taxon>Halobacteria</taxon>
        <taxon>Halobacteriales</taxon>
        <taxon>Haloarculaceae</taxon>
        <taxon>Haloarcula</taxon>
    </lineage>
</organism>
<protein>
    <recommendedName>
        <fullName evidence="3">PIN domain-containing protein</fullName>
    </recommendedName>
</protein>
<name>A0A8J7YGN5_9EURY</name>
<dbReference type="InterPro" id="IPR058703">
    <property type="entry name" value="PIN-containing"/>
</dbReference>
<gene>
    <name evidence="1" type="ORF">EGD98_18305</name>
</gene>
<sequence>MYTANIVDTVVFRSLGKHPNPHLDTLRDAVETAQTELWVPELIYEELADQGPGGTVSNPYLDHGIEEGWIRLATPRHPEDDTGDTESGTTVAAEAWREANHFLDQQSKYPTTNNWRDGSVVALAVHLFETNKRIRIITHTADKLLAKACAIIPPEFGYYEVKSRYYHPPRTAKETFPTVDSLSWDG</sequence>
<dbReference type="AlphaFoldDB" id="A0A8J7YGN5"/>
<keyword evidence="2" id="KW-1185">Reference proteome</keyword>
<comment type="caution">
    <text evidence="1">The sequence shown here is derived from an EMBL/GenBank/DDBJ whole genome shotgun (WGS) entry which is preliminary data.</text>
</comment>